<dbReference type="InterPro" id="IPR051799">
    <property type="entry name" value="NADH_flavin_oxidoreductase"/>
</dbReference>
<dbReference type="PANTHER" id="PTHR43656">
    <property type="entry name" value="BINDING OXIDOREDUCTASE, PUTATIVE (AFU_ORTHOLOGUE AFUA_2G08260)-RELATED"/>
    <property type="match status" value="1"/>
</dbReference>
<dbReference type="GO" id="GO:0016491">
    <property type="term" value="F:oxidoreductase activity"/>
    <property type="evidence" value="ECO:0007669"/>
    <property type="project" value="UniProtKB-KW"/>
</dbReference>
<dbReference type="Gene3D" id="3.20.20.70">
    <property type="entry name" value="Aldolase class I"/>
    <property type="match status" value="1"/>
</dbReference>
<feature type="domain" description="NADH:flavin oxidoreductase/NADH oxidase N-terminal" evidence="5">
    <location>
        <begin position="31"/>
        <end position="279"/>
    </location>
</feature>
<comment type="similarity">
    <text evidence="1">Belongs to the NADH:flavin oxidoreductase/NADH oxidase family.</text>
</comment>
<dbReference type="Pfam" id="PF00724">
    <property type="entry name" value="Oxidored_FMN"/>
    <property type="match status" value="1"/>
</dbReference>
<keyword evidence="3" id="KW-0288">FMN</keyword>
<evidence type="ECO:0000259" key="5">
    <source>
        <dbReference type="Pfam" id="PF00724"/>
    </source>
</evidence>
<keyword evidence="7" id="KW-1185">Reference proteome</keyword>
<reference evidence="6" key="1">
    <citation type="submission" date="2021-03" db="EMBL/GenBank/DDBJ databases">
        <authorList>
            <person name="Tagirdzhanova G."/>
        </authorList>
    </citation>
    <scope>NUCLEOTIDE SEQUENCE</scope>
</reference>
<organism evidence="6 7">
    <name type="scientific">Gomphillus americanus</name>
    <dbReference type="NCBI Taxonomy" id="1940652"/>
    <lineage>
        <taxon>Eukaryota</taxon>
        <taxon>Fungi</taxon>
        <taxon>Dikarya</taxon>
        <taxon>Ascomycota</taxon>
        <taxon>Pezizomycotina</taxon>
        <taxon>Lecanoromycetes</taxon>
        <taxon>OSLEUM clade</taxon>
        <taxon>Ostropomycetidae</taxon>
        <taxon>Ostropales</taxon>
        <taxon>Graphidaceae</taxon>
        <taxon>Gomphilloideae</taxon>
        <taxon>Gomphillus</taxon>
    </lineage>
</organism>
<dbReference type="AlphaFoldDB" id="A0A8H3IIR8"/>
<proteinExistence type="inferred from homology"/>
<dbReference type="InterPro" id="IPR013785">
    <property type="entry name" value="Aldolase_TIM"/>
</dbReference>
<evidence type="ECO:0000256" key="3">
    <source>
        <dbReference type="ARBA" id="ARBA00022643"/>
    </source>
</evidence>
<name>A0A8H3IIR8_9LECA</name>
<evidence type="ECO:0000313" key="7">
    <source>
        <dbReference type="Proteomes" id="UP000664169"/>
    </source>
</evidence>
<gene>
    <name evidence="6" type="ORF">GOMPHAMPRED_002539</name>
</gene>
<evidence type="ECO:0000256" key="4">
    <source>
        <dbReference type="ARBA" id="ARBA00023002"/>
    </source>
</evidence>
<dbReference type="PANTHER" id="PTHR43656:SF5">
    <property type="entry name" value="NADH:FLAVIN OXIDOREDUCTASE_NADH OXIDASE N-TERMINAL DOMAIN-CONTAINING PROTEIN"/>
    <property type="match status" value="1"/>
</dbReference>
<dbReference type="GO" id="GO:0010181">
    <property type="term" value="F:FMN binding"/>
    <property type="evidence" value="ECO:0007669"/>
    <property type="project" value="InterPro"/>
</dbReference>
<evidence type="ECO:0000256" key="2">
    <source>
        <dbReference type="ARBA" id="ARBA00022630"/>
    </source>
</evidence>
<comment type="caution">
    <text evidence="6">The sequence shown here is derived from an EMBL/GenBank/DDBJ whole genome shotgun (WGS) entry which is preliminary data.</text>
</comment>
<accession>A0A8H3IIR8</accession>
<dbReference type="OrthoDB" id="1663137at2759"/>
<dbReference type="Proteomes" id="UP000664169">
    <property type="component" value="Unassembled WGS sequence"/>
</dbReference>
<evidence type="ECO:0000256" key="1">
    <source>
        <dbReference type="ARBA" id="ARBA00005979"/>
    </source>
</evidence>
<keyword evidence="4" id="KW-0560">Oxidoreductase</keyword>
<dbReference type="CDD" id="cd04733">
    <property type="entry name" value="OYE_like_2_FMN"/>
    <property type="match status" value="1"/>
</dbReference>
<dbReference type="InterPro" id="IPR001155">
    <property type="entry name" value="OxRdtase_FMN_N"/>
</dbReference>
<sequence>MSIERWSNEAASAEKLRESLHFEFSGLNAPNRFLKAAMTERLSSWHPTDISKRGIPSDGLINVYRRWGEGGYGVILTGNIMIDPEHLEAAGNAIIPKNASFEGERFDAFKELASAAKSNGALIYGQLSHPGRQTPENIQPHPVSASDVQLAKNPVGSFGKPIALTIEGIKDIVEKFAHGAEYLYQAGFDGAELHGAHGYLLSQFLSPTTNLRDDKYGGSLENRSRIIFEIADAIRAKVPKSFSLSIKLNSVEFQDKGFSTEDCKTLCQTLEKHEFDWVELSGGTYQASGFGHRRESTKKREAFFLEFSEMIVPALKETKVYVTGGLRSTDAMVKALDTIHGVGLGRPACWEFDIPNKLLSEKVFSAIKTRLDEQNFGLTNLAAGTMIRMVSKDQEPIPLSDEKYFDIFNKSLKEWGIKMQSNEGGYMYGFVDLAGLEANPYGEAY</sequence>
<protein>
    <recommendedName>
        <fullName evidence="5">NADH:flavin oxidoreductase/NADH oxidase N-terminal domain-containing protein</fullName>
    </recommendedName>
</protein>
<dbReference type="SUPFAM" id="SSF51395">
    <property type="entry name" value="FMN-linked oxidoreductases"/>
    <property type="match status" value="1"/>
</dbReference>
<keyword evidence="2" id="KW-0285">Flavoprotein</keyword>
<evidence type="ECO:0000313" key="6">
    <source>
        <dbReference type="EMBL" id="CAF9922390.1"/>
    </source>
</evidence>
<dbReference type="EMBL" id="CAJPDQ010000018">
    <property type="protein sequence ID" value="CAF9922390.1"/>
    <property type="molecule type" value="Genomic_DNA"/>
</dbReference>